<evidence type="ECO:0000259" key="1">
    <source>
        <dbReference type="Pfam" id="PF20183"/>
    </source>
</evidence>
<dbReference type="AlphaFoldDB" id="A0A9P9FC81"/>
<accession>A0A9P9FC81</accession>
<organism evidence="2 3">
    <name type="scientific">Dactylonectria estremocensis</name>
    <dbReference type="NCBI Taxonomy" id="1079267"/>
    <lineage>
        <taxon>Eukaryota</taxon>
        <taxon>Fungi</taxon>
        <taxon>Dikarya</taxon>
        <taxon>Ascomycota</taxon>
        <taxon>Pezizomycotina</taxon>
        <taxon>Sordariomycetes</taxon>
        <taxon>Hypocreomycetidae</taxon>
        <taxon>Hypocreales</taxon>
        <taxon>Nectriaceae</taxon>
        <taxon>Dactylonectria</taxon>
    </lineage>
</organism>
<dbReference type="EMBL" id="JAGMUU010000003">
    <property type="protein sequence ID" value="KAH7157333.1"/>
    <property type="molecule type" value="Genomic_DNA"/>
</dbReference>
<dbReference type="OrthoDB" id="4802432at2759"/>
<feature type="domain" description="DUF6546" evidence="1">
    <location>
        <begin position="268"/>
        <end position="450"/>
    </location>
</feature>
<evidence type="ECO:0000313" key="3">
    <source>
        <dbReference type="Proteomes" id="UP000717696"/>
    </source>
</evidence>
<reference evidence="2" key="1">
    <citation type="journal article" date="2021" name="Nat. Commun.">
        <title>Genetic determinants of endophytism in the Arabidopsis root mycobiome.</title>
        <authorList>
            <person name="Mesny F."/>
            <person name="Miyauchi S."/>
            <person name="Thiergart T."/>
            <person name="Pickel B."/>
            <person name="Atanasova L."/>
            <person name="Karlsson M."/>
            <person name="Huettel B."/>
            <person name="Barry K.W."/>
            <person name="Haridas S."/>
            <person name="Chen C."/>
            <person name="Bauer D."/>
            <person name="Andreopoulos W."/>
            <person name="Pangilinan J."/>
            <person name="LaButti K."/>
            <person name="Riley R."/>
            <person name="Lipzen A."/>
            <person name="Clum A."/>
            <person name="Drula E."/>
            <person name="Henrissat B."/>
            <person name="Kohler A."/>
            <person name="Grigoriev I.V."/>
            <person name="Martin F.M."/>
            <person name="Hacquard S."/>
        </authorList>
    </citation>
    <scope>NUCLEOTIDE SEQUENCE</scope>
    <source>
        <strain evidence="2">MPI-CAGE-AT-0021</strain>
    </source>
</reference>
<name>A0A9P9FC81_9HYPO</name>
<keyword evidence="3" id="KW-1185">Reference proteome</keyword>
<dbReference type="Proteomes" id="UP000717696">
    <property type="component" value="Unassembled WGS sequence"/>
</dbReference>
<gene>
    <name evidence="2" type="ORF">B0J13DRAFT_494412</name>
</gene>
<comment type="caution">
    <text evidence="2">The sequence shown here is derived from an EMBL/GenBank/DDBJ whole genome shotgun (WGS) entry which is preliminary data.</text>
</comment>
<dbReference type="InterPro" id="IPR046676">
    <property type="entry name" value="DUF6546"/>
</dbReference>
<sequence>MDTSTSSPSWDSLPLEIRLLILQYVVPEYGNLPTFAKAVRGSNAIRLNYIKRLRLHVRLAEYTDRIYDKPESATKIAENNRTFTCAISTLLNALSSWGGIRGGLTLEIDAHSPSDQIYHWKLFELLDDYPFRFEEDLDRSPGFLEYYRQKWAEARTNVIVRRDITVHHGMAQRLRGTPLELHSIRNLPDVPIVKGLFLRKRFYRGIALKSLARLCRESFVALESCRLERHIGRTKKAEKAFLKGLQTDLIPAFPASVERFSFAQSILWDSYNAKETNTIRGVMESPSLFLATSCHRFIGFSPPHDTNVLKFLGQLALDGTREGSRLQYLCLRTGMIYPTANQHWATDLLALAGRAALFLPRLRILEIWNSGIGYGYLFRYIQDDFQATITWRCAGTGFVLVPVVIEAWTRVASTRPLTVETVPFTAADGDGSVFEESAIIRYLALKGLVFDPIAEARIAARKLARRGE</sequence>
<evidence type="ECO:0000313" key="2">
    <source>
        <dbReference type="EMBL" id="KAH7157333.1"/>
    </source>
</evidence>
<proteinExistence type="predicted"/>
<dbReference type="Pfam" id="PF20183">
    <property type="entry name" value="DUF6546"/>
    <property type="match status" value="1"/>
</dbReference>
<protein>
    <recommendedName>
        <fullName evidence="1">DUF6546 domain-containing protein</fullName>
    </recommendedName>
</protein>